<dbReference type="Pfam" id="PF04027">
    <property type="entry name" value="DUF371"/>
    <property type="match status" value="1"/>
</dbReference>
<dbReference type="PANTHER" id="PTHR40696">
    <property type="entry name" value="DUF371 FAMILY PROTEIN"/>
    <property type="match status" value="1"/>
</dbReference>
<name>V6AS53_9ARCH</name>
<dbReference type="InterPro" id="IPR023131">
    <property type="entry name" value="Mth639-like_dom_sf"/>
</dbReference>
<dbReference type="Gene3D" id="2.60.120.630">
    <property type="entry name" value="mth639 domain like"/>
    <property type="match status" value="1"/>
</dbReference>
<dbReference type="STRING" id="1407055.NITUZ_30243"/>
<evidence type="ECO:0000313" key="1">
    <source>
        <dbReference type="EMBL" id="CDI05551.1"/>
    </source>
</evidence>
<protein>
    <recommendedName>
        <fullName evidence="3">DUF371 domain-containing protein</fullName>
    </recommendedName>
</protein>
<accession>V6AS53</accession>
<evidence type="ECO:0000313" key="2">
    <source>
        <dbReference type="Proteomes" id="UP000018159"/>
    </source>
</evidence>
<reference evidence="1 2" key="1">
    <citation type="journal article" date="2013" name="PLoS ONE">
        <title>Enrichment and Genome Sequence of the Group I.1a Ammonia-Oxidizing Archaeon ?Ca. Nitrosotenuis uzonensis? Representing a Clade Globally.</title>
        <authorList>
            <person name="Lebedeva E.V."/>
            <person name="Hatzenpichler R."/>
            <person name="Pelletier E."/>
            <person name="Schuster N."/>
            <person name="Hauzmayer S."/>
            <person name="Bulaev A."/>
            <person name="Grigor'eva N.V."/>
            <person name="Galushko A."/>
            <person name="Schmid M."/>
            <person name="Palatinszky M."/>
            <person name="Le Paslier D."/>
            <person name="Daims H."/>
            <person name="Wagner M."/>
        </authorList>
    </citation>
    <scope>NUCLEOTIDE SEQUENCE [LARGE SCALE GENOMIC DNA]</scope>
    <source>
        <strain evidence="1 2">N4</strain>
    </source>
</reference>
<sequence length="140" mass="15859">MLVRFEIPFYGHPNMRAFHPRTIEITTEPELTVQGDCIVGVNASCGCSGIPEQMKRALRRSESKIKITIKVDESSFVVFGNGHEDLVLENTHDIVIRKSRYTCPRTLAINCDKASDDIPRKMIKQLQDPKTRGLFVIEVT</sequence>
<dbReference type="PANTHER" id="PTHR40696:SF1">
    <property type="entry name" value="DUF371 DOMAIN-CONTAINING PROTEIN"/>
    <property type="match status" value="1"/>
</dbReference>
<dbReference type="Proteomes" id="UP000018159">
    <property type="component" value="Unassembled WGS sequence"/>
</dbReference>
<comment type="caution">
    <text evidence="1">The sequence shown here is derived from an EMBL/GenBank/DDBJ whole genome shotgun (WGS) entry which is preliminary data.</text>
</comment>
<proteinExistence type="predicted"/>
<dbReference type="EMBL" id="CBTY010000008">
    <property type="protein sequence ID" value="CDI05551.1"/>
    <property type="molecule type" value="Genomic_DNA"/>
</dbReference>
<evidence type="ECO:0008006" key="3">
    <source>
        <dbReference type="Google" id="ProtNLM"/>
    </source>
</evidence>
<organism evidence="1 2">
    <name type="scientific">Candidatus Nitrosotenuis uzonensis</name>
    <dbReference type="NCBI Taxonomy" id="1407055"/>
    <lineage>
        <taxon>Archaea</taxon>
        <taxon>Nitrososphaerota</taxon>
        <taxon>Candidatus Nitrosotenuis</taxon>
    </lineage>
</organism>
<keyword evidence="2" id="KW-1185">Reference proteome</keyword>
<dbReference type="AlphaFoldDB" id="V6AS53"/>
<gene>
    <name evidence="1" type="ORF">NITUZ_30243</name>
</gene>
<dbReference type="InterPro" id="IPR007171">
    <property type="entry name" value="DUF371"/>
</dbReference>